<proteinExistence type="inferred from homology"/>
<dbReference type="SUPFAM" id="SSF56784">
    <property type="entry name" value="HAD-like"/>
    <property type="match status" value="1"/>
</dbReference>
<dbReference type="SMART" id="SM00775">
    <property type="entry name" value="LNS2"/>
    <property type="match status" value="1"/>
</dbReference>
<feature type="compositionally biased region" description="Polar residues" evidence="6">
    <location>
        <begin position="200"/>
        <end position="213"/>
    </location>
</feature>
<dbReference type="AlphaFoldDB" id="A0A8C2F2X7"/>
<evidence type="ECO:0000256" key="4">
    <source>
        <dbReference type="ARBA" id="ARBA00012638"/>
    </source>
</evidence>
<dbReference type="GO" id="GO:0003713">
    <property type="term" value="F:transcription coactivator activity"/>
    <property type="evidence" value="ECO:0007669"/>
    <property type="project" value="TreeGrafter"/>
</dbReference>
<reference evidence="8" key="1">
    <citation type="submission" date="2025-08" db="UniProtKB">
        <authorList>
            <consortium name="Ensembl"/>
        </authorList>
    </citation>
    <scope>IDENTIFICATION</scope>
</reference>
<feature type="compositionally biased region" description="Basic and acidic residues" evidence="6">
    <location>
        <begin position="135"/>
        <end position="151"/>
    </location>
</feature>
<dbReference type="PANTHER" id="PTHR12181:SF62">
    <property type="entry name" value="PHOSPHATIDATE PHOSPHATASE LPIN3"/>
    <property type="match status" value="1"/>
</dbReference>
<evidence type="ECO:0000313" key="9">
    <source>
        <dbReference type="Proteomes" id="UP000694701"/>
    </source>
</evidence>
<keyword evidence="5" id="KW-0378">Hydrolase</keyword>
<dbReference type="Pfam" id="PF04571">
    <property type="entry name" value="Lipin_N"/>
    <property type="match status" value="1"/>
</dbReference>
<dbReference type="InterPro" id="IPR036412">
    <property type="entry name" value="HAD-like_sf"/>
</dbReference>
<dbReference type="Pfam" id="PF08235">
    <property type="entry name" value="LNS2"/>
    <property type="match status" value="1"/>
</dbReference>
<dbReference type="InterPro" id="IPR026058">
    <property type="entry name" value="LIPIN"/>
</dbReference>
<dbReference type="InterPro" id="IPR031703">
    <property type="entry name" value="Lipin_mid"/>
</dbReference>
<evidence type="ECO:0000256" key="3">
    <source>
        <dbReference type="ARBA" id="ARBA00005476"/>
    </source>
</evidence>
<organism evidence="8 9">
    <name type="scientific">Cyprinus carpio</name>
    <name type="common">Common carp</name>
    <dbReference type="NCBI Taxonomy" id="7962"/>
    <lineage>
        <taxon>Eukaryota</taxon>
        <taxon>Metazoa</taxon>
        <taxon>Chordata</taxon>
        <taxon>Craniata</taxon>
        <taxon>Vertebrata</taxon>
        <taxon>Euteleostomi</taxon>
        <taxon>Actinopterygii</taxon>
        <taxon>Neopterygii</taxon>
        <taxon>Teleostei</taxon>
        <taxon>Ostariophysi</taxon>
        <taxon>Cypriniformes</taxon>
        <taxon>Cyprinidae</taxon>
        <taxon>Cyprininae</taxon>
        <taxon>Cyprinus</taxon>
    </lineage>
</organism>
<dbReference type="InterPro" id="IPR007651">
    <property type="entry name" value="Lipin_N"/>
</dbReference>
<comment type="similarity">
    <text evidence="3">Belongs to the lipin family.</text>
</comment>
<dbReference type="GO" id="GO:0019432">
    <property type="term" value="P:triglyceride biosynthetic process"/>
    <property type="evidence" value="ECO:0007669"/>
    <property type="project" value="TreeGrafter"/>
</dbReference>
<dbReference type="Ensembl" id="ENSCCRT00020054490.1">
    <property type="protein sequence ID" value="ENSCCRP00020050007.1"/>
    <property type="gene ID" value="ENSCCRG00020021481.1"/>
</dbReference>
<dbReference type="GO" id="GO:0045944">
    <property type="term" value="P:positive regulation of transcription by RNA polymerase II"/>
    <property type="evidence" value="ECO:0007669"/>
    <property type="project" value="TreeGrafter"/>
</dbReference>
<dbReference type="PANTHER" id="PTHR12181">
    <property type="entry name" value="LIPIN"/>
    <property type="match status" value="1"/>
</dbReference>
<evidence type="ECO:0000313" key="8">
    <source>
        <dbReference type="Ensembl" id="ENSCCRP00020050007.1"/>
    </source>
</evidence>
<dbReference type="GO" id="GO:0009062">
    <property type="term" value="P:fatty acid catabolic process"/>
    <property type="evidence" value="ECO:0007669"/>
    <property type="project" value="TreeGrafter"/>
</dbReference>
<evidence type="ECO:0000259" key="7">
    <source>
        <dbReference type="SMART" id="SM00775"/>
    </source>
</evidence>
<feature type="region of interest" description="Disordered" evidence="6">
    <location>
        <begin position="180"/>
        <end position="223"/>
    </location>
</feature>
<evidence type="ECO:0000256" key="6">
    <source>
        <dbReference type="SAM" id="MobiDB-lite"/>
    </source>
</evidence>
<sequence length="854" mass="95167">MNYVGQLAETVYVTVKELYRGLNPATLTGGIDVIVVRQPDGSYQCSPFHVRFGKLGVLRSKEKVVDIEVNGEPVSLHMKLGDNGEAFFVKENEDFEVCLADCEFSSVSLSEVTESPSSITSSSSRRKKRRRKRARSDTHLREEASSSSDEKETLPRTLMICVFALFSKSVYYSLTEEPYEEPSGAQSRDVHPHSDGECSVNESVFFSRPSSPKSDSELCKPQESLGPQMQWNWGAFPKVCQAERDESDSLRDPPIMPSDHSHFRTILRQASIDVESTDSTATVTVVRPEPQIGRTSPVSSSINTQLDVKVTETADGAGVTPALESVLKSEDSMLLESSKTADPQDKRKGSGLRLYLFQCTDSGIESDSFHLNCTCCFFLVKRSHHLGPSDIYLDDLSTLDPEAAALYFPKSETESPDPSPPSGQPSPQSLGSANADSGTEYLSDSTTDSLDVTMSLCGRGDISQISKEKFMEHLVKYQDFVSNPGIIEDPNLVICINSKYYNWAVAAPMILSVQAFQKTLPKSTIEQLVKDKMPKKSGRWWFSWRRKDRNNAAVKTQSNSTEISSVELSSDEDVSVRKNSEAMNTAQCISQMYRKSLRLTSEQIESLNLREGANTVVFSVTTQYQGTCRCEATIYLWSYDDKIIISDIDGTITKSDALGHILPQLGKDWTHHGIAKLYHKIHQNGYKFLYCSARAIGMADITKGYLQWVNDRGTVLPKGPVLLAPSSLFSALHREVIEKKPEVFKIACLTDIRDLFSPVTQPFYAAFGNRTNDAYAYKEVGVPETHIFTVNPRGELIQEKTKGNKSSYSHLSELVDHVFPFLCKDPASSFDCPEFSHFSFWREPLPPLDLADLI</sequence>
<accession>A0A8C2F2X7</accession>
<dbReference type="InterPro" id="IPR031315">
    <property type="entry name" value="LNS2/PITP"/>
</dbReference>
<dbReference type="GO" id="GO:0032869">
    <property type="term" value="P:cellular response to insulin stimulus"/>
    <property type="evidence" value="ECO:0007669"/>
    <property type="project" value="TreeGrafter"/>
</dbReference>
<feature type="domain" description="LNS2/PITP" evidence="7">
    <location>
        <begin position="643"/>
        <end position="799"/>
    </location>
</feature>
<feature type="region of interest" description="Disordered" evidence="6">
    <location>
        <begin position="410"/>
        <end position="445"/>
    </location>
</feature>
<evidence type="ECO:0000256" key="1">
    <source>
        <dbReference type="ARBA" id="ARBA00001180"/>
    </source>
</evidence>
<feature type="compositionally biased region" description="Polar residues" evidence="6">
    <location>
        <begin position="434"/>
        <end position="445"/>
    </location>
</feature>
<dbReference type="Proteomes" id="UP000694701">
    <property type="component" value="Unplaced"/>
</dbReference>
<dbReference type="InterPro" id="IPR013209">
    <property type="entry name" value="LNS2"/>
</dbReference>
<name>A0A8C2F2X7_CYPCA</name>
<comment type="cofactor">
    <cofactor evidence="2">
        <name>Mg(2+)</name>
        <dbReference type="ChEBI" id="CHEBI:18420"/>
    </cofactor>
</comment>
<feature type="region of interest" description="Disordered" evidence="6">
    <location>
        <begin position="115"/>
        <end position="151"/>
    </location>
</feature>
<feature type="compositionally biased region" description="Basic residues" evidence="6">
    <location>
        <begin position="124"/>
        <end position="134"/>
    </location>
</feature>
<protein>
    <recommendedName>
        <fullName evidence="4">phosphatidate phosphatase</fullName>
        <ecNumber evidence="4">3.1.3.4</ecNumber>
    </recommendedName>
</protein>
<dbReference type="Pfam" id="PF16876">
    <property type="entry name" value="Lipin_mid"/>
    <property type="match status" value="1"/>
</dbReference>
<dbReference type="EC" id="3.1.3.4" evidence="4"/>
<evidence type="ECO:0000256" key="5">
    <source>
        <dbReference type="ARBA" id="ARBA00022801"/>
    </source>
</evidence>
<evidence type="ECO:0000256" key="2">
    <source>
        <dbReference type="ARBA" id="ARBA00001946"/>
    </source>
</evidence>
<dbReference type="GO" id="GO:0008195">
    <property type="term" value="F:phosphatidate phosphatase activity"/>
    <property type="evidence" value="ECO:0007669"/>
    <property type="project" value="UniProtKB-EC"/>
</dbReference>
<comment type="catalytic activity">
    <reaction evidence="1">
        <text>a 1,2-diacyl-sn-glycero-3-phosphate + H2O = a 1,2-diacyl-sn-glycerol + phosphate</text>
        <dbReference type="Rhea" id="RHEA:27429"/>
        <dbReference type="ChEBI" id="CHEBI:15377"/>
        <dbReference type="ChEBI" id="CHEBI:17815"/>
        <dbReference type="ChEBI" id="CHEBI:43474"/>
        <dbReference type="ChEBI" id="CHEBI:58608"/>
        <dbReference type="EC" id="3.1.3.4"/>
    </reaction>
    <physiologicalReaction direction="left-to-right" evidence="1">
        <dbReference type="Rhea" id="RHEA:27430"/>
    </physiologicalReaction>
</comment>
<dbReference type="GO" id="GO:0005634">
    <property type="term" value="C:nucleus"/>
    <property type="evidence" value="ECO:0007669"/>
    <property type="project" value="TreeGrafter"/>
</dbReference>